<evidence type="ECO:0000259" key="3">
    <source>
        <dbReference type="Pfam" id="PF10432"/>
    </source>
</evidence>
<comment type="similarity">
    <text evidence="1">Belongs to the PGI/PMI family.</text>
</comment>
<dbReference type="EMBL" id="JAVRFB010000053">
    <property type="protein sequence ID" value="MDT0406771.1"/>
    <property type="molecule type" value="Genomic_DNA"/>
</dbReference>
<dbReference type="Pfam" id="PF10432">
    <property type="entry name" value="bact-PGI_C"/>
    <property type="match status" value="1"/>
</dbReference>
<dbReference type="InterPro" id="IPR019490">
    <property type="entry name" value="Glu6P/Mann6P_isomerase_C"/>
</dbReference>
<organism evidence="4 5">
    <name type="scientific">Streptomyces edwardsiae</name>
    <dbReference type="NCBI Taxonomy" id="3075527"/>
    <lineage>
        <taxon>Bacteria</taxon>
        <taxon>Bacillati</taxon>
        <taxon>Actinomycetota</taxon>
        <taxon>Actinomycetes</taxon>
        <taxon>Kitasatosporales</taxon>
        <taxon>Streptomycetaceae</taxon>
        <taxon>Streptomyces</taxon>
    </lineage>
</organism>
<dbReference type="RefSeq" id="WP_030216415.1">
    <property type="nucleotide sequence ID" value="NZ_JAVRFB010000053.1"/>
</dbReference>
<evidence type="ECO:0000313" key="5">
    <source>
        <dbReference type="Proteomes" id="UP001180503"/>
    </source>
</evidence>
<sequence length="375" mass="38032">MLDESLLDSPDGLARADRRALLRGAAEAGARVRTAARHAVEAGVNDLKPDGRPRAVLIAGPGAAATQTADLLGTLAGAGSPVTRLAPTGVAPAAGALRWELPGWAGSVDLLLIATPDGTEPGLSLLSEQAYRRGCSVVAVAPARTPLADAVAGSHGLFVPMATAPYDQDEPLAASAPGVLWALLTPLLALLDRTGLLTAPPDALQKIADRLDTIAERCGPAIAAYSNPAKTLAAELADALPVVWTEGVSAGPAGRRFAAALAELSGTPAVVAELPEALAAHSALLAGRLAAGADPDDFFRDRVAEKPAMHARVVLLRDRPLGGLTAATAARELALTHDTPISELEPEAGGELETLAELIAVTDFAAVYLALASGA</sequence>
<reference evidence="5" key="1">
    <citation type="submission" date="2023-07" db="EMBL/GenBank/DDBJ databases">
        <title>30 novel species of actinomycetes from the DSMZ collection.</title>
        <authorList>
            <person name="Nouioui I."/>
        </authorList>
    </citation>
    <scope>NUCLEOTIDE SEQUENCE [LARGE SCALE GENOMIC DNA]</scope>
    <source>
        <strain evidence="5">DSM 41635</strain>
    </source>
</reference>
<dbReference type="Gene3D" id="3.40.50.10490">
    <property type="entry name" value="Glucose-6-phosphate isomerase like protein, domain 1"/>
    <property type="match status" value="1"/>
</dbReference>
<accession>A0ABU2QRY3</accession>
<proteinExistence type="inferred from homology"/>
<dbReference type="Proteomes" id="UP001180503">
    <property type="component" value="Unassembled WGS sequence"/>
</dbReference>
<comment type="caution">
    <text evidence="4">The sequence shown here is derived from an EMBL/GenBank/DDBJ whole genome shotgun (WGS) entry which is preliminary data.</text>
</comment>
<feature type="domain" description="Bifunctional glucose-6-phosphate/mannose-6-phosphate isomerase C-terminal" evidence="3">
    <location>
        <begin position="227"/>
        <end position="374"/>
    </location>
</feature>
<evidence type="ECO:0000313" key="4">
    <source>
        <dbReference type="EMBL" id="MDT0406771.1"/>
    </source>
</evidence>
<evidence type="ECO:0000256" key="1">
    <source>
        <dbReference type="ARBA" id="ARBA00010523"/>
    </source>
</evidence>
<keyword evidence="2" id="KW-0413">Isomerase</keyword>
<gene>
    <name evidence="4" type="ORF">RM528_33555</name>
</gene>
<protein>
    <submittedName>
        <fullName evidence="4">SIS domain-containing protein</fullName>
    </submittedName>
</protein>
<dbReference type="InterPro" id="IPR046348">
    <property type="entry name" value="SIS_dom_sf"/>
</dbReference>
<name>A0ABU2QRY3_9ACTN</name>
<dbReference type="SUPFAM" id="SSF53697">
    <property type="entry name" value="SIS domain"/>
    <property type="match status" value="1"/>
</dbReference>
<evidence type="ECO:0000256" key="2">
    <source>
        <dbReference type="ARBA" id="ARBA00023235"/>
    </source>
</evidence>